<accession>A0ABQ9X379</accession>
<keyword evidence="2" id="KW-0812">Transmembrane</keyword>
<comment type="caution">
    <text evidence="4">The sequence shown here is derived from an EMBL/GenBank/DDBJ whole genome shotgun (WGS) entry which is preliminary data.</text>
</comment>
<dbReference type="InterPro" id="IPR011050">
    <property type="entry name" value="Pectin_lyase_fold/virulence"/>
</dbReference>
<evidence type="ECO:0000313" key="4">
    <source>
        <dbReference type="EMBL" id="KAK2946216.1"/>
    </source>
</evidence>
<evidence type="ECO:0000256" key="2">
    <source>
        <dbReference type="SAM" id="Phobius"/>
    </source>
</evidence>
<reference evidence="4 5" key="1">
    <citation type="journal article" date="2022" name="bioRxiv">
        <title>Genomics of Preaxostyla Flagellates Illuminates Evolutionary Transitions and the Path Towards Mitochondrial Loss.</title>
        <authorList>
            <person name="Novak L.V.F."/>
            <person name="Treitli S.C."/>
            <person name="Pyrih J."/>
            <person name="Halakuc P."/>
            <person name="Pipaliya S.V."/>
            <person name="Vacek V."/>
            <person name="Brzon O."/>
            <person name="Soukal P."/>
            <person name="Eme L."/>
            <person name="Dacks J.B."/>
            <person name="Karnkowska A."/>
            <person name="Elias M."/>
            <person name="Hampl V."/>
        </authorList>
    </citation>
    <scope>NUCLEOTIDE SEQUENCE [LARGE SCALE GENOMIC DNA]</scope>
    <source>
        <strain evidence="4">NAU3</strain>
        <tissue evidence="4">Gut</tissue>
    </source>
</reference>
<feature type="region of interest" description="Disordered" evidence="1">
    <location>
        <begin position="244"/>
        <end position="271"/>
    </location>
</feature>
<dbReference type="Pfam" id="PF13229">
    <property type="entry name" value="Beta_helix"/>
    <property type="match status" value="1"/>
</dbReference>
<feature type="domain" description="Right handed beta helix" evidence="3">
    <location>
        <begin position="290"/>
        <end position="438"/>
    </location>
</feature>
<sequence length="1060" mass="115928">MLKNEASSSRLAEVSSSMLTISESRIETSPWTSAIVISPSTFEKSGTESSVVIKNSWMWNDVGEMCGIVETPAFPDLGGSISVSIVGCSVFAPATAVASVSEDVGMCCIVDKFAFIRIDDSRCEQWRIRFVLEFFLLLPPLLPHSQSRTLRHSPDGTNPEFVDDGTEYRFVYTSAPSDLKDTFATFTHCIFPGDHYTVTTRPITLSFYPGTVTISSCSFLNHRFDYESEAQSHETDYGELSASFTSTRNHTSQSPLNTQTSQTTQHAKCGDNEDGNIDTGGLFLRLDHQSGRSTITNLIFESCNATHQASAMIAYVSADILFSNCLFNKCYPSSDAGGVSEIKELTFTDCWSDTRGGHEMTFFSQRDLNLTDCRFLRCTSIEDDESAGGFFGSVYDSTLTVQSCSFVNCSALDGPGGAFHVLSDGSSVVSDCLVEGCYSEVAGAVCFRARDDTPISVSLTRVAFVNNSDGHNFTYYFYDYPPLDQTGFADVYLDIQYCDTTPSISIIDCFTTCATDNIGMHMTANRYTPEQSIVRVFDVEFNKIGPRLTEKAVVSLDPESGRMELVVSVSIPIASQKYEISIQKEGDKTKSKTEIEFVNGKGTLESPSPSLNLDFSTTYTITSIVAIVPSSSSSLSNDLTFPQAAWVFNLASNSSFFSFTTPTPPFSLISDASAHIILSNQKYAFITLHFNAPVSGSYDFVVEERGKDVAFTVVVESPGKTAETEEFVVVGDDRILTHDTTYTIKSIVPTPGSESTPVVMRDPITFHIPQSSYMPPQEPEDPKPDPEDPKPDPEDPKPDPEDPKPEPEDPEDPKALSPVQKLLSWLIPLVVSLLVVLLMIIVILVLVNRRKTKAVLSLKEMEEQTEDVLNEKVEVEHVGPDHTNAAIFPEAISHSNFRPDDSLLPTEEGVQQASQNDALGELVEVMKCSGDFAVSTARMDTTLYSVIHTQKKEIGKRAIGLQIVNGLKQVVARRGQSDVLTHLSSHWILLDSAENVSLKLEMSSTEAEQAALLAQKERNAHAVGVEGEKCGMDGLRWRAPEVAAGSGEVDGQNASVLVLA</sequence>
<organism evidence="4 5">
    <name type="scientific">Blattamonas nauphoetae</name>
    <dbReference type="NCBI Taxonomy" id="2049346"/>
    <lineage>
        <taxon>Eukaryota</taxon>
        <taxon>Metamonada</taxon>
        <taxon>Preaxostyla</taxon>
        <taxon>Oxymonadida</taxon>
        <taxon>Blattamonas</taxon>
    </lineage>
</organism>
<protein>
    <recommendedName>
        <fullName evidence="3">Right handed beta helix domain-containing protein</fullName>
    </recommendedName>
</protein>
<dbReference type="Gene3D" id="2.160.20.10">
    <property type="entry name" value="Single-stranded right-handed beta-helix, Pectin lyase-like"/>
    <property type="match status" value="1"/>
</dbReference>
<dbReference type="SUPFAM" id="SSF51126">
    <property type="entry name" value="Pectin lyase-like"/>
    <property type="match status" value="1"/>
</dbReference>
<dbReference type="InterPro" id="IPR012334">
    <property type="entry name" value="Pectin_lyas_fold"/>
</dbReference>
<evidence type="ECO:0000259" key="3">
    <source>
        <dbReference type="Pfam" id="PF13229"/>
    </source>
</evidence>
<name>A0ABQ9X379_9EUKA</name>
<keyword evidence="2" id="KW-1133">Transmembrane helix</keyword>
<feature type="compositionally biased region" description="Basic and acidic residues" evidence="1">
    <location>
        <begin position="780"/>
        <end position="807"/>
    </location>
</feature>
<keyword evidence="5" id="KW-1185">Reference proteome</keyword>
<dbReference type="Proteomes" id="UP001281761">
    <property type="component" value="Unassembled WGS sequence"/>
</dbReference>
<dbReference type="InterPro" id="IPR039448">
    <property type="entry name" value="Beta_helix"/>
</dbReference>
<proteinExistence type="predicted"/>
<feature type="compositionally biased region" description="Polar residues" evidence="1">
    <location>
        <begin position="244"/>
        <end position="266"/>
    </location>
</feature>
<evidence type="ECO:0000256" key="1">
    <source>
        <dbReference type="SAM" id="MobiDB-lite"/>
    </source>
</evidence>
<evidence type="ECO:0000313" key="5">
    <source>
        <dbReference type="Proteomes" id="UP001281761"/>
    </source>
</evidence>
<keyword evidence="2" id="KW-0472">Membrane</keyword>
<feature type="region of interest" description="Disordered" evidence="1">
    <location>
        <begin position="768"/>
        <end position="815"/>
    </location>
</feature>
<feature type="transmembrane region" description="Helical" evidence="2">
    <location>
        <begin position="822"/>
        <end position="847"/>
    </location>
</feature>
<gene>
    <name evidence="4" type="ORF">BLNAU_18818</name>
</gene>
<dbReference type="EMBL" id="JARBJD010000233">
    <property type="protein sequence ID" value="KAK2946216.1"/>
    <property type="molecule type" value="Genomic_DNA"/>
</dbReference>